<protein>
    <submittedName>
        <fullName evidence="1">Uncharacterized protein</fullName>
    </submittedName>
</protein>
<feature type="non-terminal residue" evidence="1">
    <location>
        <position position="60"/>
    </location>
</feature>
<dbReference type="AlphaFoldDB" id="A0AA41WH98"/>
<evidence type="ECO:0000313" key="1">
    <source>
        <dbReference type="EMBL" id="MCM8750609.1"/>
    </source>
</evidence>
<evidence type="ECO:0000313" key="2">
    <source>
        <dbReference type="Proteomes" id="UP001165306"/>
    </source>
</evidence>
<dbReference type="Proteomes" id="UP001165306">
    <property type="component" value="Unassembled WGS sequence"/>
</dbReference>
<gene>
    <name evidence="1" type="ORF">NET02_15795</name>
</gene>
<keyword evidence="2" id="KW-1185">Reference proteome</keyword>
<reference evidence="1" key="1">
    <citation type="submission" date="2022-06" db="EMBL/GenBank/DDBJ databases">
        <title>CFH 74404 Thermomicrobiaceae sp.</title>
        <authorList>
            <person name="Ming H."/>
            <person name="Li W.-J."/>
            <person name="Zhao Z."/>
        </authorList>
    </citation>
    <scope>NUCLEOTIDE SEQUENCE</scope>
    <source>
        <strain evidence="1">CFH 74404</strain>
    </source>
</reference>
<name>A0AA41WH98_9BACT</name>
<dbReference type="EMBL" id="JAMSLR010000018">
    <property type="protein sequence ID" value="MCM8750609.1"/>
    <property type="molecule type" value="Genomic_DNA"/>
</dbReference>
<comment type="caution">
    <text evidence="1">The sequence shown here is derived from an EMBL/GenBank/DDBJ whole genome shotgun (WGS) entry which is preliminary data.</text>
</comment>
<dbReference type="RefSeq" id="WP_284058397.1">
    <property type="nucleotide sequence ID" value="NZ_JAMSLR010000018.1"/>
</dbReference>
<sequence>MKRRSLAHAPRAERPRSPWDRDIPVLARIELVLTVYTREIARRMLQAAEAAFSRFSMMLV</sequence>
<organism evidence="1 2">
    <name type="scientific">Thermalbibacter longus</name>
    <dbReference type="NCBI Taxonomy" id="2951981"/>
    <lineage>
        <taxon>Bacteria</taxon>
        <taxon>Pseudomonadati</taxon>
        <taxon>Thermomicrobiota</taxon>
        <taxon>Thermomicrobia</taxon>
        <taxon>Thermomicrobiales</taxon>
        <taxon>Thermomicrobiaceae</taxon>
        <taxon>Thermalbibacter</taxon>
    </lineage>
</organism>
<accession>A0AA41WH98</accession>
<proteinExistence type="predicted"/>